<keyword evidence="4" id="KW-1185">Reference proteome</keyword>
<gene>
    <name evidence="3" type="ORF">MNOR_LOCUS8156</name>
</gene>
<dbReference type="Gene3D" id="3.40.50.720">
    <property type="entry name" value="NAD(P)-binding Rossmann-like Domain"/>
    <property type="match status" value="1"/>
</dbReference>
<protein>
    <recommendedName>
        <fullName evidence="5">Oxidoreductase</fullName>
    </recommendedName>
</protein>
<proteinExistence type="predicted"/>
<evidence type="ECO:0000259" key="1">
    <source>
        <dbReference type="Pfam" id="PF01408"/>
    </source>
</evidence>
<dbReference type="SUPFAM" id="SSF55347">
    <property type="entry name" value="Glyceraldehyde-3-phosphate dehydrogenase-like, C-terminal domain"/>
    <property type="match status" value="1"/>
</dbReference>
<dbReference type="PANTHER" id="PTHR43249:SF1">
    <property type="entry name" value="D-GLUCOSIDE 3-DEHYDROGENASE"/>
    <property type="match status" value="1"/>
</dbReference>
<dbReference type="InterPro" id="IPR052515">
    <property type="entry name" value="Gfo/Idh/MocA_Oxidoreductase"/>
</dbReference>
<dbReference type="Pfam" id="PF01408">
    <property type="entry name" value="GFO_IDH_MocA"/>
    <property type="match status" value="1"/>
</dbReference>
<evidence type="ECO:0000259" key="2">
    <source>
        <dbReference type="Pfam" id="PF08635"/>
    </source>
</evidence>
<evidence type="ECO:0008006" key="5">
    <source>
        <dbReference type="Google" id="ProtNLM"/>
    </source>
</evidence>
<feature type="domain" description="Oxidoreductase putative C-terminal" evidence="2">
    <location>
        <begin position="156"/>
        <end position="297"/>
    </location>
</feature>
<reference evidence="3 4" key="1">
    <citation type="submission" date="2024-05" db="EMBL/GenBank/DDBJ databases">
        <authorList>
            <person name="Wallberg A."/>
        </authorList>
    </citation>
    <scope>NUCLEOTIDE SEQUENCE [LARGE SCALE GENOMIC DNA]</scope>
</reference>
<evidence type="ECO:0000313" key="4">
    <source>
        <dbReference type="Proteomes" id="UP001497623"/>
    </source>
</evidence>
<dbReference type="AlphaFoldDB" id="A0AAV2Q6V2"/>
<dbReference type="Pfam" id="PF08635">
    <property type="entry name" value="ox_reductase_C"/>
    <property type="match status" value="1"/>
</dbReference>
<dbReference type="InterPro" id="IPR000683">
    <property type="entry name" value="Gfo/Idh/MocA-like_OxRdtase_N"/>
</dbReference>
<dbReference type="Gene3D" id="3.30.360.10">
    <property type="entry name" value="Dihydrodipicolinate Reductase, domain 2"/>
    <property type="match status" value="1"/>
</dbReference>
<dbReference type="InterPro" id="IPR013944">
    <property type="entry name" value="OxRdtase_put_C"/>
</dbReference>
<dbReference type="Proteomes" id="UP001497623">
    <property type="component" value="Unassembled WGS sequence"/>
</dbReference>
<organism evidence="3 4">
    <name type="scientific">Meganyctiphanes norvegica</name>
    <name type="common">Northern krill</name>
    <name type="synonym">Thysanopoda norvegica</name>
    <dbReference type="NCBI Taxonomy" id="48144"/>
    <lineage>
        <taxon>Eukaryota</taxon>
        <taxon>Metazoa</taxon>
        <taxon>Ecdysozoa</taxon>
        <taxon>Arthropoda</taxon>
        <taxon>Crustacea</taxon>
        <taxon>Multicrustacea</taxon>
        <taxon>Malacostraca</taxon>
        <taxon>Eumalacostraca</taxon>
        <taxon>Eucarida</taxon>
        <taxon>Euphausiacea</taxon>
        <taxon>Euphausiidae</taxon>
        <taxon>Meganyctiphanes</taxon>
    </lineage>
</organism>
<dbReference type="PANTHER" id="PTHR43249">
    <property type="entry name" value="UDP-N-ACETYL-2-AMINO-2-DEOXY-D-GLUCURONATE OXIDASE"/>
    <property type="match status" value="1"/>
</dbReference>
<sequence length="375" mass="41708">MSSSKMLRVGFVGAGAVNFGGAEGPWDHASRLEQIPGVEVVGIADMDQDKAHKVLQARRAGQHAGIYSTCKIVSSVGELLSRCKPDAVILGVPPFVRGSLQKGKDLELQVIGAGVHLFCEKPMSVDEPENYAKYVDAINKMVNRTGVVLSVGYMFRYHSAFEKMKAMISAHGGNIMSVNARYYCAYSELDHPFWWDVSKSGGPIVEQATHFADIIRFIAGEVKLESISTICLRDQHPAGVLSKIPKNCEINLEQDNKVPRATVSTFRFENGGVGSLTHTVALQGRRYESAIEVQLDGLRLTLEEPYEPTCRLRIREAGNDDEHVYTFENEDPYMKELETFIQAVKRKDTKQVKSTYADAAKSYLLTWAIRRAERT</sequence>
<dbReference type="InterPro" id="IPR036291">
    <property type="entry name" value="NAD(P)-bd_dom_sf"/>
</dbReference>
<dbReference type="GO" id="GO:0000166">
    <property type="term" value="F:nucleotide binding"/>
    <property type="evidence" value="ECO:0007669"/>
    <property type="project" value="InterPro"/>
</dbReference>
<feature type="domain" description="Gfo/Idh/MocA-like oxidoreductase N-terminal" evidence="1">
    <location>
        <begin position="7"/>
        <end position="152"/>
    </location>
</feature>
<name>A0AAV2Q6V2_MEGNR</name>
<evidence type="ECO:0000313" key="3">
    <source>
        <dbReference type="EMBL" id="CAL4070016.1"/>
    </source>
</evidence>
<accession>A0AAV2Q6V2</accession>
<dbReference type="SUPFAM" id="SSF51735">
    <property type="entry name" value="NAD(P)-binding Rossmann-fold domains"/>
    <property type="match status" value="1"/>
</dbReference>
<dbReference type="EMBL" id="CAXKWB010003727">
    <property type="protein sequence ID" value="CAL4070016.1"/>
    <property type="molecule type" value="Genomic_DNA"/>
</dbReference>
<comment type="caution">
    <text evidence="3">The sequence shown here is derived from an EMBL/GenBank/DDBJ whole genome shotgun (WGS) entry which is preliminary data.</text>
</comment>